<reference evidence="2 3" key="1">
    <citation type="journal article" date="2011" name="J. Bacteriol.">
        <title>Draft genome sequence of the thermoalkaliphilic Caldalkalibacillus thermarum strain TA2.A1.</title>
        <authorList>
            <person name="Kalamorz F."/>
            <person name="Keis S."/>
            <person name="McMillan D.G."/>
            <person name="Olsson K."/>
            <person name="Stanton J.A."/>
            <person name="Stockwell P."/>
            <person name="Black M.A."/>
            <person name="Klingeman D.M."/>
            <person name="Land M.L."/>
            <person name="Han C.S."/>
            <person name="Martin S.L."/>
            <person name="Becher S.A."/>
            <person name="Peddie C.J."/>
            <person name="Morgan H.W."/>
            <person name="Matthies D."/>
            <person name="Preiss L."/>
            <person name="Meier T."/>
            <person name="Brown S.D."/>
            <person name="Cook G.M."/>
        </authorList>
    </citation>
    <scope>NUCLEOTIDE SEQUENCE [LARGE SCALE GENOMIC DNA]</scope>
    <source>
        <strain evidence="2 3">TA2.A1</strain>
    </source>
</reference>
<keyword evidence="1" id="KW-0472">Membrane</keyword>
<feature type="transmembrane region" description="Helical" evidence="1">
    <location>
        <begin position="30"/>
        <end position="50"/>
    </location>
</feature>
<evidence type="ECO:0000313" key="2">
    <source>
        <dbReference type="EMBL" id="EGL83990.1"/>
    </source>
</evidence>
<keyword evidence="1" id="KW-0812">Transmembrane</keyword>
<protein>
    <recommendedName>
        <fullName evidence="4">Cytochrome c biogenesis protein transmembrane region</fullName>
    </recommendedName>
</protein>
<dbReference type="AlphaFoldDB" id="F5L3U8"/>
<proteinExistence type="predicted"/>
<comment type="caution">
    <text evidence="2">The sequence shown here is derived from an EMBL/GenBank/DDBJ whole genome shotgun (WGS) entry which is preliminary data.</text>
</comment>
<evidence type="ECO:0000256" key="1">
    <source>
        <dbReference type="SAM" id="Phobius"/>
    </source>
</evidence>
<organism evidence="2 3">
    <name type="scientific">Caldalkalibacillus thermarum (strain TA2.A1)</name>
    <dbReference type="NCBI Taxonomy" id="986075"/>
    <lineage>
        <taxon>Bacteria</taxon>
        <taxon>Bacillati</taxon>
        <taxon>Bacillota</taxon>
        <taxon>Bacilli</taxon>
        <taxon>Bacillales</taxon>
        <taxon>Bacillaceae</taxon>
        <taxon>Caldalkalibacillus</taxon>
    </lineage>
</organism>
<accession>F5L3U8</accession>
<sequence>MPVLLFLGLAYGLGIDKTFVKKSRTLGKIVQIIAGVILVVIGLHDTILYWQLGSLV</sequence>
<gene>
    <name evidence="2" type="ORF">CathTA2_0460</name>
</gene>
<evidence type="ECO:0008006" key="4">
    <source>
        <dbReference type="Google" id="ProtNLM"/>
    </source>
</evidence>
<evidence type="ECO:0000313" key="3">
    <source>
        <dbReference type="Proteomes" id="UP000010716"/>
    </source>
</evidence>
<dbReference type="Proteomes" id="UP000010716">
    <property type="component" value="Unassembled WGS sequence"/>
</dbReference>
<name>F5L3U8_CALTT</name>
<keyword evidence="1" id="KW-1133">Transmembrane helix</keyword>
<dbReference type="EMBL" id="AFCE01000060">
    <property type="protein sequence ID" value="EGL83990.1"/>
    <property type="molecule type" value="Genomic_DNA"/>
</dbReference>